<protein>
    <submittedName>
        <fullName evidence="2">Copper chaperone PCu(A)C</fullName>
    </submittedName>
</protein>
<dbReference type="Pfam" id="PF04314">
    <property type="entry name" value="PCuAC"/>
    <property type="match status" value="1"/>
</dbReference>
<evidence type="ECO:0000313" key="2">
    <source>
        <dbReference type="EMBL" id="RJN31426.1"/>
    </source>
</evidence>
<dbReference type="Gene3D" id="2.60.40.1890">
    <property type="entry name" value="PCu(A)C copper chaperone"/>
    <property type="match status" value="1"/>
</dbReference>
<keyword evidence="3" id="KW-1185">Reference proteome</keyword>
<feature type="compositionally biased region" description="Basic and acidic residues" evidence="1">
    <location>
        <begin position="223"/>
        <end position="232"/>
    </location>
</feature>
<dbReference type="AlphaFoldDB" id="A0A3A4F0L3"/>
<feature type="region of interest" description="Disordered" evidence="1">
    <location>
        <begin position="73"/>
        <end position="94"/>
    </location>
</feature>
<dbReference type="InterPro" id="IPR058248">
    <property type="entry name" value="Lxx211020-like"/>
</dbReference>
<sequence length="232" mass="25005">MHCGAPKQIRRDSTVFERISFKTYSYLSLPCDGKSRAQGPARPKGCNIKMKNSSCKITVLCAASLVAVTACNTDTSPQEGPDQGPTEEGGADTRIHSENDDLWVRSAGSGMTSVFGTLENLTDDDLEIVAAETPVAESVELHEIILDDDGQEAMQEIEGGFLIPADAALEMEPGGDHLMLMGLHHELPPGELVEFTLEFEDGSAETIEAIVKDDGGQDEPYESDDHGDQNDH</sequence>
<dbReference type="PANTHER" id="PTHR36302">
    <property type="entry name" value="BLR7088 PROTEIN"/>
    <property type="match status" value="1"/>
</dbReference>
<accession>A0A3A4F0L3</accession>
<feature type="region of interest" description="Disordered" evidence="1">
    <location>
        <begin position="211"/>
        <end position="232"/>
    </location>
</feature>
<dbReference type="SUPFAM" id="SSF110087">
    <property type="entry name" value="DR1885-like metal-binding protein"/>
    <property type="match status" value="1"/>
</dbReference>
<dbReference type="EMBL" id="QYZP01000003">
    <property type="protein sequence ID" value="RJN31426.1"/>
    <property type="molecule type" value="Genomic_DNA"/>
</dbReference>
<dbReference type="Proteomes" id="UP000266615">
    <property type="component" value="Unassembled WGS sequence"/>
</dbReference>
<dbReference type="InterPro" id="IPR007410">
    <property type="entry name" value="LpqE-like"/>
</dbReference>
<gene>
    <name evidence="2" type="ORF">D3250_11410</name>
</gene>
<dbReference type="PANTHER" id="PTHR36302:SF1">
    <property type="entry name" value="COPPER CHAPERONE PCU(A)C"/>
    <property type="match status" value="1"/>
</dbReference>
<comment type="caution">
    <text evidence="2">The sequence shown here is derived from an EMBL/GenBank/DDBJ whole genome shotgun (WGS) entry which is preliminary data.</text>
</comment>
<evidence type="ECO:0000313" key="3">
    <source>
        <dbReference type="Proteomes" id="UP000266615"/>
    </source>
</evidence>
<evidence type="ECO:0000256" key="1">
    <source>
        <dbReference type="SAM" id="MobiDB-lite"/>
    </source>
</evidence>
<proteinExistence type="predicted"/>
<name>A0A3A4F0L3_9MICC</name>
<reference evidence="2 3" key="1">
    <citation type="submission" date="2018-09" db="EMBL/GenBank/DDBJ databases">
        <title>Nesterenkonia natronophila sp. nov., an alkaliphilic actinobacteriume isolated from a soda lake, and emended description of the genus Nesterenkonia.</title>
        <authorList>
            <person name="Menes R.J."/>
            <person name="Iriarte A."/>
        </authorList>
    </citation>
    <scope>NUCLEOTIDE SEQUENCE [LARGE SCALE GENOMIC DNA]</scope>
    <source>
        <strain evidence="2 3">M8</strain>
    </source>
</reference>
<organism evidence="2 3">
    <name type="scientific">Nesterenkonia natronophila</name>
    <dbReference type="NCBI Taxonomy" id="2174932"/>
    <lineage>
        <taxon>Bacteria</taxon>
        <taxon>Bacillati</taxon>
        <taxon>Actinomycetota</taxon>
        <taxon>Actinomycetes</taxon>
        <taxon>Micrococcales</taxon>
        <taxon>Micrococcaceae</taxon>
        <taxon>Nesterenkonia</taxon>
    </lineage>
</organism>
<dbReference type="InterPro" id="IPR036182">
    <property type="entry name" value="PCuAC_sf"/>
</dbReference>